<feature type="repeat" description="ANK" evidence="3">
    <location>
        <begin position="167"/>
        <end position="189"/>
    </location>
</feature>
<evidence type="ECO:0000313" key="5">
    <source>
        <dbReference type="Proteomes" id="UP001445076"/>
    </source>
</evidence>
<dbReference type="EMBL" id="JARKIK010001174">
    <property type="protein sequence ID" value="KAK8719873.1"/>
    <property type="molecule type" value="Genomic_DNA"/>
</dbReference>
<dbReference type="SMART" id="SM00248">
    <property type="entry name" value="ANK"/>
    <property type="match status" value="3"/>
</dbReference>
<organism evidence="4 5">
    <name type="scientific">Cherax quadricarinatus</name>
    <name type="common">Australian red claw crayfish</name>
    <dbReference type="NCBI Taxonomy" id="27406"/>
    <lineage>
        <taxon>Eukaryota</taxon>
        <taxon>Metazoa</taxon>
        <taxon>Ecdysozoa</taxon>
        <taxon>Arthropoda</taxon>
        <taxon>Crustacea</taxon>
        <taxon>Multicrustacea</taxon>
        <taxon>Malacostraca</taxon>
        <taxon>Eumalacostraca</taxon>
        <taxon>Eucarida</taxon>
        <taxon>Decapoda</taxon>
        <taxon>Pleocyemata</taxon>
        <taxon>Astacidea</taxon>
        <taxon>Parastacoidea</taxon>
        <taxon>Parastacidae</taxon>
        <taxon>Cherax</taxon>
    </lineage>
</organism>
<keyword evidence="1" id="KW-0677">Repeat</keyword>
<sequence>STSARALIDAGANLDAQDNALRTPLHVSVLGEATEVMKLLLEAGCNYNALNNTSFTAMHVAALSGNEKAIQELCAAGLSPEERDELGLLPEEVAEAWGKHNTAWLLRKMPKSKDNSGPKPIRQMLRRSWEEYESEGEKTLSWVHQETLVFIKENIPENRDGHYQNPEGLTALHVAAKLGHTAIARVLMDSCGALPGVLTY</sequence>
<dbReference type="PANTHER" id="PTHR24198">
    <property type="entry name" value="ANKYRIN REPEAT AND PROTEIN KINASE DOMAIN-CONTAINING PROTEIN"/>
    <property type="match status" value="1"/>
</dbReference>
<reference evidence="4 5" key="1">
    <citation type="journal article" date="2024" name="BMC Genomics">
        <title>Genome assembly of redclaw crayfish (Cherax quadricarinatus) provides insights into its immune adaptation and hypoxia tolerance.</title>
        <authorList>
            <person name="Liu Z."/>
            <person name="Zheng J."/>
            <person name="Li H."/>
            <person name="Fang K."/>
            <person name="Wang S."/>
            <person name="He J."/>
            <person name="Zhou D."/>
            <person name="Weng S."/>
            <person name="Chi M."/>
            <person name="Gu Z."/>
            <person name="He J."/>
            <person name="Li F."/>
            <person name="Wang M."/>
        </authorList>
    </citation>
    <scope>NUCLEOTIDE SEQUENCE [LARGE SCALE GENOMIC DNA]</scope>
    <source>
        <strain evidence="4">ZL_2023a</strain>
    </source>
</reference>
<keyword evidence="5" id="KW-1185">Reference proteome</keyword>
<feature type="repeat" description="ANK" evidence="3">
    <location>
        <begin position="53"/>
        <end position="85"/>
    </location>
</feature>
<evidence type="ECO:0000256" key="2">
    <source>
        <dbReference type="ARBA" id="ARBA00023043"/>
    </source>
</evidence>
<evidence type="ECO:0000256" key="3">
    <source>
        <dbReference type="PROSITE-ProRule" id="PRU00023"/>
    </source>
</evidence>
<dbReference type="Gene3D" id="1.25.40.20">
    <property type="entry name" value="Ankyrin repeat-containing domain"/>
    <property type="match status" value="2"/>
</dbReference>
<feature type="repeat" description="ANK" evidence="3">
    <location>
        <begin position="20"/>
        <end position="52"/>
    </location>
</feature>
<keyword evidence="2 3" id="KW-0040">ANK repeat</keyword>
<gene>
    <name evidence="4" type="ORF">OTU49_013713</name>
</gene>
<feature type="non-terminal residue" evidence="4">
    <location>
        <position position="1"/>
    </location>
</feature>
<dbReference type="PANTHER" id="PTHR24198:SF165">
    <property type="entry name" value="ANKYRIN REPEAT-CONTAINING PROTEIN-RELATED"/>
    <property type="match status" value="1"/>
</dbReference>
<evidence type="ECO:0000313" key="4">
    <source>
        <dbReference type="EMBL" id="KAK8719873.1"/>
    </source>
</evidence>
<name>A0AAW0VS05_CHEQU</name>
<comment type="caution">
    <text evidence="4">The sequence shown here is derived from an EMBL/GenBank/DDBJ whole genome shotgun (WGS) entry which is preliminary data.</text>
</comment>
<dbReference type="Proteomes" id="UP001445076">
    <property type="component" value="Unassembled WGS sequence"/>
</dbReference>
<accession>A0AAW0VS05</accession>
<evidence type="ECO:0000256" key="1">
    <source>
        <dbReference type="ARBA" id="ARBA00022737"/>
    </source>
</evidence>
<dbReference type="InterPro" id="IPR002110">
    <property type="entry name" value="Ankyrin_rpt"/>
</dbReference>
<dbReference type="PROSITE" id="PS50297">
    <property type="entry name" value="ANK_REP_REGION"/>
    <property type="match status" value="2"/>
</dbReference>
<dbReference type="Pfam" id="PF12796">
    <property type="entry name" value="Ank_2"/>
    <property type="match status" value="1"/>
</dbReference>
<protein>
    <submittedName>
        <fullName evidence="4">Uncharacterized protein</fullName>
    </submittedName>
</protein>
<proteinExistence type="predicted"/>
<dbReference type="Pfam" id="PF00023">
    <property type="entry name" value="Ank"/>
    <property type="match status" value="1"/>
</dbReference>
<dbReference type="InterPro" id="IPR036770">
    <property type="entry name" value="Ankyrin_rpt-contain_sf"/>
</dbReference>
<dbReference type="AlphaFoldDB" id="A0AAW0VS05"/>
<dbReference type="SUPFAM" id="SSF48403">
    <property type="entry name" value="Ankyrin repeat"/>
    <property type="match status" value="1"/>
</dbReference>
<dbReference type="PROSITE" id="PS50088">
    <property type="entry name" value="ANK_REPEAT"/>
    <property type="match status" value="3"/>
</dbReference>
<feature type="non-terminal residue" evidence="4">
    <location>
        <position position="200"/>
    </location>
</feature>